<protein>
    <recommendedName>
        <fullName evidence="7">CDP-diacylglycerol--glycerol-3-phosphate 3-phosphatidyltransferase</fullName>
        <ecNumber evidence="7">2.7.8.5</ecNumber>
    </recommendedName>
</protein>
<evidence type="ECO:0000256" key="1">
    <source>
        <dbReference type="ARBA" id="ARBA00022516"/>
    </source>
</evidence>
<evidence type="ECO:0000256" key="5">
    <source>
        <dbReference type="ARBA" id="ARBA00023209"/>
    </source>
</evidence>
<evidence type="ECO:0000256" key="7">
    <source>
        <dbReference type="RuleBase" id="RU365024"/>
    </source>
</evidence>
<dbReference type="EMBL" id="JAACJN010000115">
    <property type="protein sequence ID" value="KAF5371556.1"/>
    <property type="molecule type" value="Genomic_DNA"/>
</dbReference>
<comment type="pathway">
    <text evidence="7">Phospholipid metabolism; phosphatidylglycerol biosynthesis; phosphatidylglycerol from CDP-diacylglycerol: step 1/2.</text>
</comment>
<keyword evidence="3" id="KW-0677">Repeat</keyword>
<organism evidence="8 9">
    <name type="scientific">Collybiopsis confluens</name>
    <dbReference type="NCBI Taxonomy" id="2823264"/>
    <lineage>
        <taxon>Eukaryota</taxon>
        <taxon>Fungi</taxon>
        <taxon>Dikarya</taxon>
        <taxon>Basidiomycota</taxon>
        <taxon>Agaricomycotina</taxon>
        <taxon>Agaricomycetes</taxon>
        <taxon>Agaricomycetidae</taxon>
        <taxon>Agaricales</taxon>
        <taxon>Marasmiineae</taxon>
        <taxon>Omphalotaceae</taxon>
        <taxon>Collybiopsis</taxon>
    </lineage>
</organism>
<keyword evidence="7" id="KW-0547">Nucleotide-binding</keyword>
<reference evidence="8 9" key="1">
    <citation type="journal article" date="2020" name="ISME J.">
        <title>Uncovering the hidden diversity of litter-decomposition mechanisms in mushroom-forming fungi.</title>
        <authorList>
            <person name="Floudas D."/>
            <person name="Bentzer J."/>
            <person name="Ahren D."/>
            <person name="Johansson T."/>
            <person name="Persson P."/>
            <person name="Tunlid A."/>
        </authorList>
    </citation>
    <scope>NUCLEOTIDE SEQUENCE [LARGE SCALE GENOMIC DNA]</scope>
    <source>
        <strain evidence="8 9">CBS 406.79</strain>
    </source>
</reference>
<evidence type="ECO:0000313" key="8">
    <source>
        <dbReference type="EMBL" id="KAF5371556.1"/>
    </source>
</evidence>
<comment type="subcellular location">
    <subcellularLocation>
        <location evidence="7">Mitochondrion</location>
    </subcellularLocation>
</comment>
<dbReference type="GO" id="GO:0005524">
    <property type="term" value="F:ATP binding"/>
    <property type="evidence" value="ECO:0007669"/>
    <property type="project" value="UniProtKB-KW"/>
</dbReference>
<dbReference type="GO" id="GO:0032049">
    <property type="term" value="P:cardiolipin biosynthetic process"/>
    <property type="evidence" value="ECO:0007669"/>
    <property type="project" value="InterPro"/>
</dbReference>
<dbReference type="Gene3D" id="3.30.870.10">
    <property type="entry name" value="Endonuclease Chain A"/>
    <property type="match status" value="1"/>
</dbReference>
<evidence type="ECO:0000256" key="2">
    <source>
        <dbReference type="ARBA" id="ARBA00022679"/>
    </source>
</evidence>
<keyword evidence="4 7" id="KW-0443">Lipid metabolism</keyword>
<accession>A0A8H5LW62</accession>
<dbReference type="UniPathway" id="UPA00084">
    <property type="reaction ID" value="UER00503"/>
</dbReference>
<keyword evidence="7" id="KW-0067">ATP-binding</keyword>
<keyword evidence="6 7" id="KW-1208">Phospholipid metabolism</keyword>
<gene>
    <name evidence="8" type="ORF">D9757_010388</name>
</gene>
<keyword evidence="9" id="KW-1185">Reference proteome</keyword>
<evidence type="ECO:0000256" key="6">
    <source>
        <dbReference type="ARBA" id="ARBA00023264"/>
    </source>
</evidence>
<comment type="similarity">
    <text evidence="7">Belongs to the CDP-alcohol phosphatidyltransferase class-II family.</text>
</comment>
<proteinExistence type="inferred from homology"/>
<dbReference type="PANTHER" id="PTHR12586:SF1">
    <property type="entry name" value="CDP-DIACYLGLYCEROL--GLYCEROL-3-PHOSPHATE 3-PHOSPHATIDYLTRANSFERASE, MITOCHONDRIAL"/>
    <property type="match status" value="1"/>
</dbReference>
<dbReference type="AlphaFoldDB" id="A0A8H5LW62"/>
<evidence type="ECO:0000256" key="3">
    <source>
        <dbReference type="ARBA" id="ARBA00022737"/>
    </source>
</evidence>
<comment type="function">
    <text evidence="7">Functions in the biosynthesis of the anionic phospholipids phosphatidylglycerol and cardiolipin.</text>
</comment>
<sequence>MQKIYGGDDDLIISGANLNKAYFTNRQDRDIDFLLEISTFSYRLLPADSRQTANPHSYTSGDYTVVWSDPKSHPHDISERAHRALSAFQASRRVGGEDAENSVLDVLSSLSNNPSSKPSVLLFPMIQAGQFRIREEERFFQLLFGHLKKATMRAMLPAVGSLPFGISSVTQSRPLMDWTSGYFSLYKPYQQLILGTPPIR</sequence>
<dbReference type="InterPro" id="IPR016270">
    <property type="entry name" value="PGS1"/>
</dbReference>
<keyword evidence="5 7" id="KW-0594">Phospholipid biosynthesis</keyword>
<keyword evidence="2 7" id="KW-0808">Transferase</keyword>
<keyword evidence="1 7" id="KW-0444">Lipid biosynthesis</keyword>
<dbReference type="PANTHER" id="PTHR12586">
    <property type="entry name" value="CDP-DIACYLGLYCEROL--SERINE O-PHOSPHATIDYLTRANSFERASE"/>
    <property type="match status" value="1"/>
</dbReference>
<dbReference type="GO" id="GO:0008444">
    <property type="term" value="F:CDP-diacylglycerol-glycerol-3-phosphate 3-phosphatidyltransferase activity"/>
    <property type="evidence" value="ECO:0007669"/>
    <property type="project" value="UniProtKB-EC"/>
</dbReference>
<dbReference type="EC" id="2.7.8.5" evidence="7"/>
<dbReference type="OrthoDB" id="10250191at2759"/>
<name>A0A8H5LW62_9AGAR</name>
<dbReference type="Proteomes" id="UP000518752">
    <property type="component" value="Unassembled WGS sequence"/>
</dbReference>
<comment type="catalytic activity">
    <reaction evidence="7">
        <text>a CDP-1,2-diacyl-sn-glycerol + sn-glycerol 3-phosphate = a 1,2-diacyl-sn-glycero-3-phospho-(1'-sn-glycero-3'-phosphate) + CMP + H(+)</text>
        <dbReference type="Rhea" id="RHEA:12593"/>
        <dbReference type="ChEBI" id="CHEBI:15378"/>
        <dbReference type="ChEBI" id="CHEBI:57597"/>
        <dbReference type="ChEBI" id="CHEBI:58332"/>
        <dbReference type="ChEBI" id="CHEBI:60110"/>
        <dbReference type="ChEBI" id="CHEBI:60377"/>
        <dbReference type="EC" id="2.7.8.5"/>
    </reaction>
</comment>
<evidence type="ECO:0000313" key="9">
    <source>
        <dbReference type="Proteomes" id="UP000518752"/>
    </source>
</evidence>
<evidence type="ECO:0000256" key="4">
    <source>
        <dbReference type="ARBA" id="ARBA00023098"/>
    </source>
</evidence>
<keyword evidence="7" id="KW-0496">Mitochondrion</keyword>
<comment type="caution">
    <text evidence="8">The sequence shown here is derived from an EMBL/GenBank/DDBJ whole genome shotgun (WGS) entry which is preliminary data.</text>
</comment>
<dbReference type="GO" id="GO:0005739">
    <property type="term" value="C:mitochondrion"/>
    <property type="evidence" value="ECO:0007669"/>
    <property type="project" value="UniProtKB-SubCell"/>
</dbReference>